<evidence type="ECO:0000313" key="10">
    <source>
        <dbReference type="EMBL" id="RXG26464.1"/>
    </source>
</evidence>
<dbReference type="Gene3D" id="2.60.40.1120">
    <property type="entry name" value="Carboxypeptidase-like, regulatory domain"/>
    <property type="match status" value="1"/>
</dbReference>
<evidence type="ECO:0000256" key="7">
    <source>
        <dbReference type="ARBA" id="ARBA00023237"/>
    </source>
</evidence>
<evidence type="ECO:0000256" key="2">
    <source>
        <dbReference type="ARBA" id="ARBA00022448"/>
    </source>
</evidence>
<dbReference type="EMBL" id="QOVK01000001">
    <property type="protein sequence ID" value="RXG26464.1"/>
    <property type="molecule type" value="Genomic_DNA"/>
</dbReference>
<keyword evidence="4 8" id="KW-0812">Transmembrane</keyword>
<dbReference type="InterPro" id="IPR023996">
    <property type="entry name" value="TonB-dep_OMP_SusC/RagA"/>
</dbReference>
<dbReference type="PANTHER" id="PTHR30069:SF29">
    <property type="entry name" value="HEMOGLOBIN AND HEMOGLOBIN-HAPTOGLOBIN-BINDING PROTEIN 1-RELATED"/>
    <property type="match status" value="1"/>
</dbReference>
<evidence type="ECO:0000256" key="3">
    <source>
        <dbReference type="ARBA" id="ARBA00022452"/>
    </source>
</evidence>
<evidence type="ECO:0000256" key="4">
    <source>
        <dbReference type="ARBA" id="ARBA00022692"/>
    </source>
</evidence>
<evidence type="ECO:0000256" key="8">
    <source>
        <dbReference type="PROSITE-ProRule" id="PRU01360"/>
    </source>
</evidence>
<name>A0A4V1KRX8_9FLAO</name>
<keyword evidence="3 8" id="KW-1134">Transmembrane beta strand</keyword>
<dbReference type="Pfam" id="PF13715">
    <property type="entry name" value="CarbopepD_reg_2"/>
    <property type="match status" value="1"/>
</dbReference>
<dbReference type="Gene3D" id="2.170.130.10">
    <property type="entry name" value="TonB-dependent receptor, plug domain"/>
    <property type="match status" value="1"/>
</dbReference>
<dbReference type="SUPFAM" id="SSF49464">
    <property type="entry name" value="Carboxypeptidase regulatory domain-like"/>
    <property type="match status" value="1"/>
</dbReference>
<protein>
    <submittedName>
        <fullName evidence="10">TonB-linked SusC/RagA family outer membrane protein</fullName>
    </submittedName>
</protein>
<comment type="similarity">
    <text evidence="8">Belongs to the TonB-dependent receptor family.</text>
</comment>
<dbReference type="InterPro" id="IPR036942">
    <property type="entry name" value="Beta-barrel_TonB_sf"/>
</dbReference>
<comment type="caution">
    <text evidence="10">The sequence shown here is derived from an EMBL/GenBank/DDBJ whole genome shotgun (WGS) entry which is preliminary data.</text>
</comment>
<dbReference type="InterPro" id="IPR008969">
    <property type="entry name" value="CarboxyPept-like_regulatory"/>
</dbReference>
<accession>A0A4V1KRX8</accession>
<dbReference type="Pfam" id="PF07715">
    <property type="entry name" value="Plug"/>
    <property type="match status" value="1"/>
</dbReference>
<dbReference type="Proteomes" id="UP000289859">
    <property type="component" value="Unassembled WGS sequence"/>
</dbReference>
<keyword evidence="6 8" id="KW-0472">Membrane</keyword>
<dbReference type="Gene3D" id="2.40.170.20">
    <property type="entry name" value="TonB-dependent receptor, beta-barrel domain"/>
    <property type="match status" value="1"/>
</dbReference>
<dbReference type="PANTHER" id="PTHR30069">
    <property type="entry name" value="TONB-DEPENDENT OUTER MEMBRANE RECEPTOR"/>
    <property type="match status" value="1"/>
</dbReference>
<sequence>MFLCMFMCVSVKAQTGDKDISGVVVDANNMPLMGVTIAIKNTNKGTVTDFDGAFSLSVPEDATLLVSYVGFATKEVEVTENATYTITLEEDSFDLNEVVVVGYGSMRKKDLTGAITQIRPDDIANENPNTVQDILRGTPGVQVGFSNSAKGGGSIQIRGQRSVYTAGNHNSPLLVLDGMIFYGELSEINPDDIGQIDILKDASAAAVYGAKAANGVIIITTKKGKKGKPKINLSMNTGVSQVAALRDRWGPDDYLRHRQDWFETATYGVNYLTEGYERYQVGQMASKPAYYTNPNNLPGDVAVEDWRAYTQNAGDESDLSIWAQRLGITGNALENLLAGKTVDWKDHAFRAGFNQDYNVSVSGAGDNADYYFSMGYLSNEGVVRTDNYSAIRSNLKVNLDVTDWLQIGANVNFQDRSDDNIGLNVGSTLNNSPFADYADENGNPVQYPFDDSYSRRGYNFDFERKYAQQESGYTTLNSIFNVKVKLPLDITYTFNASPRYQFYYNRKFTSADLPFSNPKDRGVDRNQAKRFNWSLNNTIEWNHIFNKKHHFILTLVQEAEELQYWSDDIYARNIQPSDALGFHNTQNGTKEDSSFSSSDSYQTADALLARLFYSFDNRYLITGSIRRDGYSAFGSSNPHAIFPSVSLAWTFTNEKFYNWNRIMDYGKLRLSYGKNGNRSLSSPYLALANLSSGAGKMQGYLNGSGDEELYRYLIVDRMANPGLQWEKTASWNVGLDFGFLDGRIGGSLDLYYAETQDMIMAQRLPEFTGFSDITTNLGQVNNSGIEFTLNTRNIDKENFQWNTTVGFFYNKNEIKHLYYEYENGVEVDDVSNGWFIGEPISAIWDYKVTGIWQKDEVEAAAEFGQKPGDPKVANIYTEDDIINSDGSVTPVYNDNDKVILGQSAPPINWSLRNDFTFWKNLTVSFNMYSYMGHKSLNNEYLNDDDHGSNMSLGFINLPEKEYWTVDNPSNTYGRIGAVGPTGAQAPGRLIDRSFIRLENITVGYSFPKKMISKYSLDRLKVYAAVRNVATWEKEWEYGDPETGSFAPRIGTLGLNITF</sequence>
<keyword evidence="7 8" id="KW-0998">Cell outer membrane</keyword>
<dbReference type="InterPro" id="IPR023997">
    <property type="entry name" value="TonB-dep_OMP_SusC/RagA_CS"/>
</dbReference>
<reference evidence="10 11" key="1">
    <citation type="submission" date="2018-07" db="EMBL/GenBank/DDBJ databases">
        <title>Leeuwenhoekiella genomics.</title>
        <authorList>
            <person name="Tahon G."/>
            <person name="Willems A."/>
        </authorList>
    </citation>
    <scope>NUCLEOTIDE SEQUENCE [LARGE SCALE GENOMIC DNA]</scope>
    <source>
        <strain evidence="10 11">LMG 29608</strain>
    </source>
</reference>
<dbReference type="GO" id="GO:0044718">
    <property type="term" value="P:siderophore transmembrane transport"/>
    <property type="evidence" value="ECO:0007669"/>
    <property type="project" value="TreeGrafter"/>
</dbReference>
<evidence type="ECO:0000256" key="1">
    <source>
        <dbReference type="ARBA" id="ARBA00004571"/>
    </source>
</evidence>
<feature type="domain" description="TonB-dependent receptor plug" evidence="9">
    <location>
        <begin position="108"/>
        <end position="216"/>
    </location>
</feature>
<dbReference type="SUPFAM" id="SSF56935">
    <property type="entry name" value="Porins"/>
    <property type="match status" value="1"/>
</dbReference>
<dbReference type="GO" id="GO:0009279">
    <property type="term" value="C:cell outer membrane"/>
    <property type="evidence" value="ECO:0007669"/>
    <property type="project" value="UniProtKB-SubCell"/>
</dbReference>
<evidence type="ECO:0000259" key="9">
    <source>
        <dbReference type="Pfam" id="PF07715"/>
    </source>
</evidence>
<dbReference type="InterPro" id="IPR037066">
    <property type="entry name" value="Plug_dom_sf"/>
</dbReference>
<dbReference type="NCBIfam" id="TIGR04056">
    <property type="entry name" value="OMP_RagA_SusC"/>
    <property type="match status" value="1"/>
</dbReference>
<comment type="subcellular location">
    <subcellularLocation>
        <location evidence="1 8">Cell outer membrane</location>
        <topology evidence="1 8">Multi-pass membrane protein</topology>
    </subcellularLocation>
</comment>
<evidence type="ECO:0000256" key="6">
    <source>
        <dbReference type="ARBA" id="ARBA00023136"/>
    </source>
</evidence>
<keyword evidence="5" id="KW-0732">Signal</keyword>
<dbReference type="InterPro" id="IPR039426">
    <property type="entry name" value="TonB-dep_rcpt-like"/>
</dbReference>
<evidence type="ECO:0000256" key="5">
    <source>
        <dbReference type="ARBA" id="ARBA00022729"/>
    </source>
</evidence>
<dbReference type="NCBIfam" id="TIGR04057">
    <property type="entry name" value="SusC_RagA_signa"/>
    <property type="match status" value="1"/>
</dbReference>
<dbReference type="AlphaFoldDB" id="A0A4V1KRX8"/>
<keyword evidence="11" id="KW-1185">Reference proteome</keyword>
<evidence type="ECO:0000313" key="11">
    <source>
        <dbReference type="Proteomes" id="UP000289859"/>
    </source>
</evidence>
<gene>
    <name evidence="10" type="ORF">DSM02_461</name>
</gene>
<dbReference type="InterPro" id="IPR012910">
    <property type="entry name" value="Plug_dom"/>
</dbReference>
<dbReference type="GO" id="GO:0015344">
    <property type="term" value="F:siderophore uptake transmembrane transporter activity"/>
    <property type="evidence" value="ECO:0007669"/>
    <property type="project" value="TreeGrafter"/>
</dbReference>
<keyword evidence="2 8" id="KW-0813">Transport</keyword>
<organism evidence="10 11">
    <name type="scientific">Leeuwenhoekiella polynyae</name>
    <dbReference type="NCBI Taxonomy" id="1550906"/>
    <lineage>
        <taxon>Bacteria</taxon>
        <taxon>Pseudomonadati</taxon>
        <taxon>Bacteroidota</taxon>
        <taxon>Flavobacteriia</taxon>
        <taxon>Flavobacteriales</taxon>
        <taxon>Flavobacteriaceae</taxon>
        <taxon>Leeuwenhoekiella</taxon>
    </lineage>
</organism>
<dbReference type="FunFam" id="2.60.40.1120:FF:000003">
    <property type="entry name" value="Outer membrane protein Omp121"/>
    <property type="match status" value="1"/>
</dbReference>
<proteinExistence type="inferred from homology"/>
<dbReference type="PROSITE" id="PS52016">
    <property type="entry name" value="TONB_DEPENDENT_REC_3"/>
    <property type="match status" value="1"/>
</dbReference>